<dbReference type="RefSeq" id="WP_007554694.1">
    <property type="nucleotide sequence ID" value="NZ_AENT01000021.1"/>
</dbReference>
<gene>
    <name evidence="1" type="ORF">HMPREF9220_0666</name>
</gene>
<name>E4L957_9FIRM</name>
<dbReference type="SUPFAM" id="SSF82784">
    <property type="entry name" value="OsmC-like"/>
    <property type="match status" value="1"/>
</dbReference>
<dbReference type="EMBL" id="AENT01000021">
    <property type="protein sequence ID" value="EFR42675.1"/>
    <property type="molecule type" value="Genomic_DNA"/>
</dbReference>
<sequence length="133" mass="14883">MALKILKKSGYVIETLFNDKVIATTDIPDENGNKKSATPGELATAATACCALSVINMIANENGHAIEGAYAETSQEYDNKNNRISKICIDFHLPQSTPHPLREKIKNQTEEECTVSRSLREDIKKEFLFFYDI</sequence>
<comment type="caution">
    <text evidence="1">The sequence shown here is derived from an EMBL/GenBank/DDBJ whole genome shotgun (WGS) entry which is preliminary data.</text>
</comment>
<proteinExistence type="predicted"/>
<dbReference type="InterPro" id="IPR015946">
    <property type="entry name" value="KH_dom-like_a/b"/>
</dbReference>
<evidence type="ECO:0000313" key="2">
    <source>
        <dbReference type="Proteomes" id="UP000004594"/>
    </source>
</evidence>
<dbReference type="AlphaFoldDB" id="E4L957"/>
<dbReference type="Gene3D" id="3.30.300.20">
    <property type="match status" value="1"/>
</dbReference>
<dbReference type="InterPro" id="IPR036102">
    <property type="entry name" value="OsmC/Ohrsf"/>
</dbReference>
<dbReference type="eggNOG" id="COG1765">
    <property type="taxonomic scope" value="Bacteria"/>
</dbReference>
<protein>
    <submittedName>
        <fullName evidence="1">OsmC-like protein</fullName>
    </submittedName>
</protein>
<dbReference type="Pfam" id="PF02566">
    <property type="entry name" value="OsmC"/>
    <property type="match status" value="1"/>
</dbReference>
<dbReference type="Proteomes" id="UP000004594">
    <property type="component" value="Unassembled WGS sequence"/>
</dbReference>
<dbReference type="InterPro" id="IPR003718">
    <property type="entry name" value="OsmC/Ohr_fam"/>
</dbReference>
<reference evidence="1 2" key="1">
    <citation type="submission" date="2010-11" db="EMBL/GenBank/DDBJ databases">
        <authorList>
            <person name="Durkin A.S."/>
            <person name="Madupu R."/>
            <person name="Torralba M."/>
            <person name="Gillis M."/>
            <person name="Methe B."/>
            <person name="Sutton G."/>
            <person name="Nelson K.E."/>
        </authorList>
    </citation>
    <scope>NUCLEOTIDE SEQUENCE [LARGE SCALE GENOMIC DNA]</scope>
    <source>
        <strain evidence="1 2">UPII 345-E</strain>
    </source>
</reference>
<evidence type="ECO:0000313" key="1">
    <source>
        <dbReference type="EMBL" id="EFR42675.1"/>
    </source>
</evidence>
<organism evidence="1 2">
    <name type="scientific">Dialister micraerophilus UPII 345-E</name>
    <dbReference type="NCBI Taxonomy" id="910314"/>
    <lineage>
        <taxon>Bacteria</taxon>
        <taxon>Bacillati</taxon>
        <taxon>Bacillota</taxon>
        <taxon>Negativicutes</taxon>
        <taxon>Veillonellales</taxon>
        <taxon>Veillonellaceae</taxon>
        <taxon>Dialister</taxon>
    </lineage>
</organism>
<accession>E4L957</accession>